<evidence type="ECO:0000256" key="1">
    <source>
        <dbReference type="SAM" id="MobiDB-lite"/>
    </source>
</evidence>
<sequence length="70" mass="7800">MISIDWEAIIAPKENGKRTTANPGNPLPEDGQEKRMPVWYVKACKNQKFLVYIYIPSNIGQHASGNGLSI</sequence>
<dbReference type="EMBL" id="AJIL01000188">
    <property type="protein sequence ID" value="KNE91799.1"/>
    <property type="molecule type" value="Genomic_DNA"/>
</dbReference>
<comment type="caution">
    <text evidence="2">The sequence shown here is derived from an EMBL/GenBank/DDBJ whole genome shotgun (WGS) entry which is preliminary data.</text>
</comment>
<dbReference type="AlphaFoldDB" id="A0A0L0UYG2"/>
<evidence type="ECO:0000313" key="2">
    <source>
        <dbReference type="EMBL" id="KNE91799.1"/>
    </source>
</evidence>
<organism evidence="2 3">
    <name type="scientific">Puccinia striiformis f. sp. tritici PST-78</name>
    <dbReference type="NCBI Taxonomy" id="1165861"/>
    <lineage>
        <taxon>Eukaryota</taxon>
        <taxon>Fungi</taxon>
        <taxon>Dikarya</taxon>
        <taxon>Basidiomycota</taxon>
        <taxon>Pucciniomycotina</taxon>
        <taxon>Pucciniomycetes</taxon>
        <taxon>Pucciniales</taxon>
        <taxon>Pucciniaceae</taxon>
        <taxon>Puccinia</taxon>
    </lineage>
</organism>
<protein>
    <submittedName>
        <fullName evidence="2">Uncharacterized protein</fullName>
    </submittedName>
</protein>
<proteinExistence type="predicted"/>
<evidence type="ECO:0000313" key="3">
    <source>
        <dbReference type="Proteomes" id="UP000054564"/>
    </source>
</evidence>
<name>A0A0L0UYG2_9BASI</name>
<feature type="region of interest" description="Disordered" evidence="1">
    <location>
        <begin position="13"/>
        <end position="32"/>
    </location>
</feature>
<gene>
    <name evidence="2" type="ORF">PSTG_14816</name>
</gene>
<dbReference type="Proteomes" id="UP000054564">
    <property type="component" value="Unassembled WGS sequence"/>
</dbReference>
<reference evidence="3" key="1">
    <citation type="submission" date="2014-03" db="EMBL/GenBank/DDBJ databases">
        <title>The Genome Sequence of Puccinia striiformis f. sp. tritici PST-78.</title>
        <authorList>
            <consortium name="The Broad Institute Genome Sequencing Platform"/>
            <person name="Cuomo C."/>
            <person name="Hulbert S."/>
            <person name="Chen X."/>
            <person name="Walker B."/>
            <person name="Young S.K."/>
            <person name="Zeng Q."/>
            <person name="Gargeya S."/>
            <person name="Fitzgerald M."/>
            <person name="Haas B."/>
            <person name="Abouelleil A."/>
            <person name="Alvarado L."/>
            <person name="Arachchi H.M."/>
            <person name="Berlin A.M."/>
            <person name="Chapman S.B."/>
            <person name="Goldberg J."/>
            <person name="Griggs A."/>
            <person name="Gujja S."/>
            <person name="Hansen M."/>
            <person name="Howarth C."/>
            <person name="Imamovic A."/>
            <person name="Larimer J."/>
            <person name="McCowan C."/>
            <person name="Montmayeur A."/>
            <person name="Murphy C."/>
            <person name="Neiman D."/>
            <person name="Pearson M."/>
            <person name="Priest M."/>
            <person name="Roberts A."/>
            <person name="Saif S."/>
            <person name="Shea T."/>
            <person name="Sisk P."/>
            <person name="Sykes S."/>
            <person name="Wortman J."/>
            <person name="Nusbaum C."/>
            <person name="Birren B."/>
        </authorList>
    </citation>
    <scope>NUCLEOTIDE SEQUENCE [LARGE SCALE GENOMIC DNA]</scope>
    <source>
        <strain evidence="3">race PST-78</strain>
    </source>
</reference>
<accession>A0A0L0UYG2</accession>
<keyword evidence="3" id="KW-1185">Reference proteome</keyword>